<name>A0A8T0RCJ1_PANVG</name>
<dbReference type="AlphaFoldDB" id="A0A8T0RCJ1"/>
<evidence type="ECO:0000313" key="1">
    <source>
        <dbReference type="EMBL" id="KAG2582593.1"/>
    </source>
</evidence>
<gene>
    <name evidence="1" type="ORF">PVAP13_6KG197206</name>
</gene>
<keyword evidence="2" id="KW-1185">Reference proteome</keyword>
<dbReference type="Proteomes" id="UP000823388">
    <property type="component" value="Chromosome 6K"/>
</dbReference>
<organism evidence="1 2">
    <name type="scientific">Panicum virgatum</name>
    <name type="common">Blackwell switchgrass</name>
    <dbReference type="NCBI Taxonomy" id="38727"/>
    <lineage>
        <taxon>Eukaryota</taxon>
        <taxon>Viridiplantae</taxon>
        <taxon>Streptophyta</taxon>
        <taxon>Embryophyta</taxon>
        <taxon>Tracheophyta</taxon>
        <taxon>Spermatophyta</taxon>
        <taxon>Magnoliopsida</taxon>
        <taxon>Liliopsida</taxon>
        <taxon>Poales</taxon>
        <taxon>Poaceae</taxon>
        <taxon>PACMAD clade</taxon>
        <taxon>Panicoideae</taxon>
        <taxon>Panicodae</taxon>
        <taxon>Paniceae</taxon>
        <taxon>Panicinae</taxon>
        <taxon>Panicum</taxon>
        <taxon>Panicum sect. Hiantes</taxon>
    </lineage>
</organism>
<evidence type="ECO:0000313" key="2">
    <source>
        <dbReference type="Proteomes" id="UP000823388"/>
    </source>
</evidence>
<reference evidence="1 2" key="1">
    <citation type="submission" date="2020-05" db="EMBL/GenBank/DDBJ databases">
        <title>WGS assembly of Panicum virgatum.</title>
        <authorList>
            <person name="Lovell J.T."/>
            <person name="Jenkins J."/>
            <person name="Shu S."/>
            <person name="Juenger T.E."/>
            <person name="Schmutz J."/>
        </authorList>
    </citation>
    <scope>NUCLEOTIDE SEQUENCE [LARGE SCALE GENOMIC DNA]</scope>
    <source>
        <strain evidence="2">cv. AP13</strain>
    </source>
</reference>
<protein>
    <submittedName>
        <fullName evidence="1">Uncharacterized protein</fullName>
    </submittedName>
</protein>
<comment type="caution">
    <text evidence="1">The sequence shown here is derived from an EMBL/GenBank/DDBJ whole genome shotgun (WGS) entry which is preliminary data.</text>
</comment>
<sequence>MLYATAIRVGGAFAINYRVSKKIRACKTRWFAIFLNSIRRFRENLDVLPRSGSRYRNI</sequence>
<proteinExistence type="predicted"/>
<dbReference type="EMBL" id="CM029047">
    <property type="protein sequence ID" value="KAG2582593.1"/>
    <property type="molecule type" value="Genomic_DNA"/>
</dbReference>
<accession>A0A8T0RCJ1</accession>